<comment type="caution">
    <text evidence="1">The sequence shown here is derived from an EMBL/GenBank/DDBJ whole genome shotgun (WGS) entry which is preliminary data.</text>
</comment>
<evidence type="ECO:0000313" key="1">
    <source>
        <dbReference type="EMBL" id="CAF0765518.1"/>
    </source>
</evidence>
<name>A0A813QE59_9BILA</name>
<dbReference type="AlphaFoldDB" id="A0A813QE59"/>
<proteinExistence type="predicted"/>
<organism evidence="1 2">
    <name type="scientific">Adineta steineri</name>
    <dbReference type="NCBI Taxonomy" id="433720"/>
    <lineage>
        <taxon>Eukaryota</taxon>
        <taxon>Metazoa</taxon>
        <taxon>Spiralia</taxon>
        <taxon>Gnathifera</taxon>
        <taxon>Rotifera</taxon>
        <taxon>Eurotatoria</taxon>
        <taxon>Bdelloidea</taxon>
        <taxon>Adinetida</taxon>
        <taxon>Adinetidae</taxon>
        <taxon>Adineta</taxon>
    </lineage>
</organism>
<protein>
    <submittedName>
        <fullName evidence="1">Uncharacterized protein</fullName>
    </submittedName>
</protein>
<accession>A0A813QE59</accession>
<dbReference type="Proteomes" id="UP000663860">
    <property type="component" value="Unassembled WGS sequence"/>
</dbReference>
<evidence type="ECO:0000313" key="2">
    <source>
        <dbReference type="Proteomes" id="UP000663860"/>
    </source>
</evidence>
<dbReference type="EMBL" id="CAJNOE010000028">
    <property type="protein sequence ID" value="CAF0765518.1"/>
    <property type="molecule type" value="Genomic_DNA"/>
</dbReference>
<gene>
    <name evidence="1" type="ORF">IZO911_LOCUS4972</name>
</gene>
<sequence length="84" mass="9936">MLDQQIESASSKLVQFIQDLTINFQTIFNNNFNINFNQHFIELFQLRSDYAKQLASLFDMLINRVIEEFLPNRIIQLKINIDGV</sequence>
<reference evidence="1" key="1">
    <citation type="submission" date="2021-02" db="EMBL/GenBank/DDBJ databases">
        <authorList>
            <person name="Nowell W R."/>
        </authorList>
    </citation>
    <scope>NUCLEOTIDE SEQUENCE</scope>
</reference>